<gene>
    <name evidence="2" type="ORF">GPM918_LOCUS19636</name>
    <name evidence="3" type="ORF">SRO942_LOCUS19630</name>
</gene>
<feature type="transmembrane region" description="Helical" evidence="1">
    <location>
        <begin position="597"/>
        <end position="620"/>
    </location>
</feature>
<protein>
    <submittedName>
        <fullName evidence="2">Uncharacterized protein</fullName>
    </submittedName>
</protein>
<evidence type="ECO:0000313" key="2">
    <source>
        <dbReference type="EMBL" id="CAF1119843.1"/>
    </source>
</evidence>
<comment type="caution">
    <text evidence="2">The sequence shown here is derived from an EMBL/GenBank/DDBJ whole genome shotgun (WGS) entry which is preliminary data.</text>
</comment>
<accession>A0A814QF89</accession>
<dbReference type="Pfam" id="PF13174">
    <property type="entry name" value="TPR_6"/>
    <property type="match status" value="1"/>
</dbReference>
<evidence type="ECO:0000313" key="3">
    <source>
        <dbReference type="EMBL" id="CAF3883452.1"/>
    </source>
</evidence>
<dbReference type="EMBL" id="CAJOBC010006012">
    <property type="protein sequence ID" value="CAF3883452.1"/>
    <property type="molecule type" value="Genomic_DNA"/>
</dbReference>
<keyword evidence="4" id="KW-1185">Reference proteome</keyword>
<proteinExistence type="predicted"/>
<dbReference type="OrthoDB" id="10002954at2759"/>
<dbReference type="InterPro" id="IPR011990">
    <property type="entry name" value="TPR-like_helical_dom_sf"/>
</dbReference>
<keyword evidence="1" id="KW-0472">Membrane</keyword>
<keyword evidence="1" id="KW-1133">Transmembrane helix</keyword>
<dbReference type="Gene3D" id="1.25.40.10">
    <property type="entry name" value="Tetratricopeptide repeat domain"/>
    <property type="match status" value="2"/>
</dbReference>
<keyword evidence="1" id="KW-0812">Transmembrane</keyword>
<sequence length="637" mass="74494">MFAKNISIHLQNNRKKSYIVKVYVHSFTNKWFEKLIKNFILSLLLLLSSLSITKISCYEVKPLLGQQYIRFPTSTNNSLAQEHFIFGLACMHSFWYSFAFEQFKKAYTIDSEFAMAYVFSSLTNSKPVWMEENSKQGWEQVQLMNSKIHFERLTSREQLYVIAVRKFFDQGIMHYDDYISILKQIYNLFPTDNEAALFLVCILFSKTQPEIRGYLNRNPQDRQLQIDILKMILKDNSNHPGALHYFIHVYDEPKMALFALSNAIKYSRIAPNSPHAQHMPTHIYLRLGLYTEALYGNLESDEAGMNVVMNGEREYHSLEFMHYIYLNMGRRTIALEILESLKELFINDTFYQMQYGIMYDRHIIETQDYNFTFDNPFNLIVCSECVSTGDVVWLYQINSGLLLVKGFSTIKNNKEYNLTVVQEYIQQLEDMSIKLNKTQPTLSISILAMKYQLQAFHEYYRISTTNNEQNIALNYAKMAMNLEVSVNPPCYGPPIDPVKPSQELYGELLLEHRQYEQAINEFLNVMTYFPNRTLTLFGLARAYSAIGKIDSACLYYSRLINDMLYNSDFGLQWYDEANNYLITHSRKKPDTIINSKFIGIIATIAFVVGIIVTSSFIILVRKFRHRNQKHYQPLNSS</sequence>
<dbReference type="PANTHER" id="PTHR45588:SF1">
    <property type="entry name" value="WW DOMAIN-CONTAINING PROTEIN"/>
    <property type="match status" value="1"/>
</dbReference>
<organism evidence="2 4">
    <name type="scientific">Didymodactylos carnosus</name>
    <dbReference type="NCBI Taxonomy" id="1234261"/>
    <lineage>
        <taxon>Eukaryota</taxon>
        <taxon>Metazoa</taxon>
        <taxon>Spiralia</taxon>
        <taxon>Gnathifera</taxon>
        <taxon>Rotifera</taxon>
        <taxon>Eurotatoria</taxon>
        <taxon>Bdelloidea</taxon>
        <taxon>Philodinida</taxon>
        <taxon>Philodinidae</taxon>
        <taxon>Didymodactylos</taxon>
    </lineage>
</organism>
<dbReference type="SUPFAM" id="SSF48452">
    <property type="entry name" value="TPR-like"/>
    <property type="match status" value="1"/>
</dbReference>
<name>A0A814QF89_9BILA</name>
<dbReference type="PANTHER" id="PTHR45588">
    <property type="entry name" value="TPR DOMAIN-CONTAINING PROTEIN"/>
    <property type="match status" value="1"/>
</dbReference>
<dbReference type="AlphaFoldDB" id="A0A814QF89"/>
<evidence type="ECO:0000256" key="1">
    <source>
        <dbReference type="SAM" id="Phobius"/>
    </source>
</evidence>
<dbReference type="Proteomes" id="UP000681722">
    <property type="component" value="Unassembled WGS sequence"/>
</dbReference>
<dbReference type="EMBL" id="CAJNOQ010006013">
    <property type="protein sequence ID" value="CAF1119843.1"/>
    <property type="molecule type" value="Genomic_DNA"/>
</dbReference>
<reference evidence="2" key="1">
    <citation type="submission" date="2021-02" db="EMBL/GenBank/DDBJ databases">
        <authorList>
            <person name="Nowell W R."/>
        </authorList>
    </citation>
    <scope>NUCLEOTIDE SEQUENCE</scope>
</reference>
<dbReference type="Proteomes" id="UP000663829">
    <property type="component" value="Unassembled WGS sequence"/>
</dbReference>
<dbReference type="InterPro" id="IPR019734">
    <property type="entry name" value="TPR_rpt"/>
</dbReference>
<evidence type="ECO:0000313" key="4">
    <source>
        <dbReference type="Proteomes" id="UP000663829"/>
    </source>
</evidence>